<dbReference type="AlphaFoldDB" id="A0A9D1LUK4"/>
<gene>
    <name evidence="5" type="ORF">IAB04_03210</name>
</gene>
<dbReference type="InterPro" id="IPR000835">
    <property type="entry name" value="HTH_MarR-typ"/>
</dbReference>
<dbReference type="Pfam" id="PF12802">
    <property type="entry name" value="MarR_2"/>
    <property type="match status" value="1"/>
</dbReference>
<dbReference type="PROSITE" id="PS01117">
    <property type="entry name" value="HTH_MARR_1"/>
    <property type="match status" value="1"/>
</dbReference>
<name>A0A9D1LUK4_9FIRM</name>
<dbReference type="PROSITE" id="PS50995">
    <property type="entry name" value="HTH_MARR_2"/>
    <property type="match status" value="1"/>
</dbReference>
<proteinExistence type="predicted"/>
<accession>A0A9D1LUK4</accession>
<dbReference type="Proteomes" id="UP000824111">
    <property type="component" value="Unassembled WGS sequence"/>
</dbReference>
<dbReference type="PANTHER" id="PTHR42756:SF1">
    <property type="entry name" value="TRANSCRIPTIONAL REPRESSOR OF EMRAB OPERON"/>
    <property type="match status" value="1"/>
</dbReference>
<dbReference type="InterPro" id="IPR036390">
    <property type="entry name" value="WH_DNA-bd_sf"/>
</dbReference>
<reference evidence="5" key="1">
    <citation type="submission" date="2020-10" db="EMBL/GenBank/DDBJ databases">
        <authorList>
            <person name="Gilroy R."/>
        </authorList>
    </citation>
    <scope>NUCLEOTIDE SEQUENCE</scope>
    <source>
        <strain evidence="5">ChiSjej4B22-9803</strain>
    </source>
</reference>
<evidence type="ECO:0000313" key="5">
    <source>
        <dbReference type="EMBL" id="HIU48348.1"/>
    </source>
</evidence>
<evidence type="ECO:0000256" key="2">
    <source>
        <dbReference type="ARBA" id="ARBA00023125"/>
    </source>
</evidence>
<reference evidence="5" key="2">
    <citation type="journal article" date="2021" name="PeerJ">
        <title>Extensive microbial diversity within the chicken gut microbiome revealed by metagenomics and culture.</title>
        <authorList>
            <person name="Gilroy R."/>
            <person name="Ravi A."/>
            <person name="Getino M."/>
            <person name="Pursley I."/>
            <person name="Horton D.L."/>
            <person name="Alikhan N.F."/>
            <person name="Baker D."/>
            <person name="Gharbi K."/>
            <person name="Hall N."/>
            <person name="Watson M."/>
            <person name="Adriaenssens E.M."/>
            <person name="Foster-Nyarko E."/>
            <person name="Jarju S."/>
            <person name="Secka A."/>
            <person name="Antonio M."/>
            <person name="Oren A."/>
            <person name="Chaudhuri R.R."/>
            <person name="La Ragione R."/>
            <person name="Hildebrand F."/>
            <person name="Pallen M.J."/>
        </authorList>
    </citation>
    <scope>NUCLEOTIDE SEQUENCE</scope>
    <source>
        <strain evidence="5">ChiSjej4B22-9803</strain>
    </source>
</reference>
<comment type="caution">
    <text evidence="5">The sequence shown here is derived from an EMBL/GenBank/DDBJ whole genome shotgun (WGS) entry which is preliminary data.</text>
</comment>
<evidence type="ECO:0000313" key="6">
    <source>
        <dbReference type="Proteomes" id="UP000824111"/>
    </source>
</evidence>
<dbReference type="Gene3D" id="1.10.10.10">
    <property type="entry name" value="Winged helix-like DNA-binding domain superfamily/Winged helix DNA-binding domain"/>
    <property type="match status" value="1"/>
</dbReference>
<dbReference type="GO" id="GO:0003700">
    <property type="term" value="F:DNA-binding transcription factor activity"/>
    <property type="evidence" value="ECO:0007669"/>
    <property type="project" value="InterPro"/>
</dbReference>
<protein>
    <submittedName>
        <fullName evidence="5">Winged helix-turn-helix transcriptional regulator</fullName>
    </submittedName>
</protein>
<keyword evidence="3" id="KW-0804">Transcription</keyword>
<keyword evidence="2" id="KW-0238">DNA-binding</keyword>
<organism evidence="5 6">
    <name type="scientific">Candidatus Avimonoglobus intestinipullorum</name>
    <dbReference type="NCBI Taxonomy" id="2840699"/>
    <lineage>
        <taxon>Bacteria</taxon>
        <taxon>Bacillati</taxon>
        <taxon>Bacillota</taxon>
        <taxon>Clostridia</taxon>
        <taxon>Eubacteriales</taxon>
        <taxon>Candidatus Avimonoglobus</taxon>
    </lineage>
</organism>
<feature type="domain" description="HTH marR-type" evidence="4">
    <location>
        <begin position="1"/>
        <end position="138"/>
    </location>
</feature>
<dbReference type="GO" id="GO:0003677">
    <property type="term" value="F:DNA binding"/>
    <property type="evidence" value="ECO:0007669"/>
    <property type="project" value="UniProtKB-KW"/>
</dbReference>
<keyword evidence="1" id="KW-0805">Transcription regulation</keyword>
<dbReference type="PANTHER" id="PTHR42756">
    <property type="entry name" value="TRANSCRIPTIONAL REGULATOR, MARR"/>
    <property type="match status" value="1"/>
</dbReference>
<evidence type="ECO:0000256" key="3">
    <source>
        <dbReference type="ARBA" id="ARBA00023163"/>
    </source>
</evidence>
<dbReference type="SUPFAM" id="SSF46785">
    <property type="entry name" value="Winged helix' DNA-binding domain"/>
    <property type="match status" value="1"/>
</dbReference>
<sequence length="162" mass="18629">MQEQITQQLASLNQNDKILNELYHNYAASVHLSDTAFWIFYIAWTQGDGCTQKELCEAWAYSRQTVNTALKNLEKQGYIKLAFTEGNRKSKQILFTGRGKEFARKIILPLLEAERVSFGLLSEQERNDLILLSQKRTEFLKREIAKTLIAIAGEGKQKKKSE</sequence>
<dbReference type="EMBL" id="DVND01000083">
    <property type="protein sequence ID" value="HIU48348.1"/>
    <property type="molecule type" value="Genomic_DNA"/>
</dbReference>
<dbReference type="InterPro" id="IPR023187">
    <property type="entry name" value="Tscrpt_reg_MarR-type_CS"/>
</dbReference>
<dbReference type="SMART" id="SM00347">
    <property type="entry name" value="HTH_MARR"/>
    <property type="match status" value="1"/>
</dbReference>
<evidence type="ECO:0000259" key="4">
    <source>
        <dbReference type="PROSITE" id="PS50995"/>
    </source>
</evidence>
<dbReference type="InterPro" id="IPR036388">
    <property type="entry name" value="WH-like_DNA-bd_sf"/>
</dbReference>
<evidence type="ECO:0000256" key="1">
    <source>
        <dbReference type="ARBA" id="ARBA00023015"/>
    </source>
</evidence>